<accession>A0A218MMJ2</accession>
<reference evidence="1" key="2">
    <citation type="journal article" date="2017" name="Nat. Commun.">
        <title>Single-virus genomics reveals hidden cosmopolitan and abundant viruses.</title>
        <authorList>
            <person name="Martinez-Hernandez F."/>
            <person name="Fornas O."/>
            <person name="Lluesma Gomez M."/>
            <person name="Bolduc B."/>
            <person name="de la Cruz Pena M.J."/>
            <person name="Martinez J.M."/>
            <person name="Anton J."/>
            <person name="Gasol J.M."/>
            <person name="Rosselli R."/>
            <person name="Rodriguez-Valera F."/>
            <person name="Sullivan M.B."/>
            <person name="Acinas S.G."/>
            <person name="Martinez-Garcia M."/>
        </authorList>
    </citation>
    <scope>NUCLEOTIDE SEQUENCE</scope>
</reference>
<protein>
    <submittedName>
        <fullName evidence="1">Uncharacterized protein</fullName>
    </submittedName>
</protein>
<dbReference type="EMBL" id="KY052839">
    <property type="protein sequence ID" value="ASF00512.1"/>
    <property type="molecule type" value="Genomic_DNA"/>
</dbReference>
<proteinExistence type="predicted"/>
<sequence length="285" mass="33307">MAKKQETKKVEEKLPQIQEEMVTKTTSVVEEPKVIRKEPSYKKAEDGWEIKDRTYFLKNKQKPLSYKIKTANIYWFDENKGFERELKYCENQKTCFVDEMQGDQRLEHVVFRAGNLLVPKEKVVLQKLLSLYHPHKNKLFQEYTPIKNAISQMEILEIEVEALMTAKNLDIDMAEAIMRVEIGSKVSDMSSKELKRDLLLFAKKNPGLFLDLVGDENIVLRNFGIRATEMGILKLSPDQRTFSWGSNDRKLMNVPFDEHPYSALAAWFKTDEGMEIYSNIEKRLN</sequence>
<evidence type="ECO:0000313" key="1">
    <source>
        <dbReference type="EMBL" id="ASF00512.1"/>
    </source>
</evidence>
<organism evidence="1">
    <name type="scientific">uncultured virus</name>
    <dbReference type="NCBI Taxonomy" id="340016"/>
    <lineage>
        <taxon>Viruses</taxon>
        <taxon>environmental samples</taxon>
    </lineage>
</organism>
<reference evidence="1" key="1">
    <citation type="submission" date="2016-10" db="EMBL/GenBank/DDBJ databases">
        <authorList>
            <person name="Varghese N."/>
        </authorList>
    </citation>
    <scope>NUCLEOTIDE SEQUENCE</scope>
</reference>
<name>A0A218MMJ2_9VIRU</name>